<evidence type="ECO:0000256" key="3">
    <source>
        <dbReference type="ARBA" id="ARBA00023015"/>
    </source>
</evidence>
<accession>A0A848MPU7</accession>
<dbReference type="Pfam" id="PF00126">
    <property type="entry name" value="HTH_1"/>
    <property type="match status" value="1"/>
</dbReference>
<dbReference type="RefSeq" id="WP_169404761.1">
    <property type="nucleotide sequence ID" value="NZ_JAADJU010000011.1"/>
</dbReference>
<keyword evidence="5" id="KW-0804">Transcription</keyword>
<protein>
    <submittedName>
        <fullName evidence="7">LysR family transcriptional regulator</fullName>
    </submittedName>
</protein>
<dbReference type="InterPro" id="IPR058163">
    <property type="entry name" value="LysR-type_TF_proteobact-type"/>
</dbReference>
<keyword evidence="3" id="KW-0805">Transcription regulation</keyword>
<dbReference type="InterPro" id="IPR049755">
    <property type="entry name" value="YafC/CrgA"/>
</dbReference>
<dbReference type="PANTHER" id="PTHR30537:SF20">
    <property type="entry name" value="TRANSCRIPTIONAL REGULATORY PROTEIN"/>
    <property type="match status" value="1"/>
</dbReference>
<gene>
    <name evidence="7" type="ORF">GW590_19585</name>
</gene>
<dbReference type="Gene3D" id="1.10.10.10">
    <property type="entry name" value="Winged helix-like DNA-binding domain superfamily/Winged helix DNA-binding domain"/>
    <property type="match status" value="1"/>
</dbReference>
<evidence type="ECO:0000256" key="1">
    <source>
        <dbReference type="ARBA" id="ARBA00009437"/>
    </source>
</evidence>
<comment type="caution">
    <text evidence="7">The sequence shown here is derived from an EMBL/GenBank/DDBJ whole genome shotgun (WGS) entry which is preliminary data.</text>
</comment>
<evidence type="ECO:0000313" key="7">
    <source>
        <dbReference type="EMBL" id="NMP29061.1"/>
    </source>
</evidence>
<dbReference type="EMBL" id="JAADJU010000011">
    <property type="protein sequence ID" value="NMP29061.1"/>
    <property type="molecule type" value="Genomic_DNA"/>
</dbReference>
<keyword evidence="8" id="KW-1185">Reference proteome</keyword>
<proteinExistence type="inferred from homology"/>
<dbReference type="AlphaFoldDB" id="A0A848MPU7"/>
<evidence type="ECO:0000259" key="6">
    <source>
        <dbReference type="PROSITE" id="PS50931"/>
    </source>
</evidence>
<evidence type="ECO:0000256" key="2">
    <source>
        <dbReference type="ARBA" id="ARBA00022491"/>
    </source>
</evidence>
<dbReference type="InterPro" id="IPR036388">
    <property type="entry name" value="WH-like_DNA-bd_sf"/>
</dbReference>
<reference evidence="7 8" key="1">
    <citation type="submission" date="2020-01" db="EMBL/GenBank/DDBJ databases">
        <authorList>
            <person name="Lee S.D."/>
        </authorList>
    </citation>
    <scope>NUCLEOTIDE SEQUENCE [LARGE SCALE GENOMIC DNA]</scope>
    <source>
        <strain evidence="7 8">SAP-1</strain>
    </source>
</reference>
<dbReference type="InterPro" id="IPR005119">
    <property type="entry name" value="LysR_subst-bd"/>
</dbReference>
<dbReference type="NCBIfam" id="NF040888">
    <property type="entry name" value="trans_reg_YafC"/>
    <property type="match status" value="1"/>
</dbReference>
<dbReference type="FunFam" id="1.10.10.10:FF:000001">
    <property type="entry name" value="LysR family transcriptional regulator"/>
    <property type="match status" value="1"/>
</dbReference>
<evidence type="ECO:0000256" key="5">
    <source>
        <dbReference type="ARBA" id="ARBA00023163"/>
    </source>
</evidence>
<dbReference type="Proteomes" id="UP000585363">
    <property type="component" value="Unassembled WGS sequence"/>
</dbReference>
<dbReference type="Gene3D" id="3.40.190.10">
    <property type="entry name" value="Periplasmic binding protein-like II"/>
    <property type="match status" value="2"/>
</dbReference>
<dbReference type="SUPFAM" id="SSF46785">
    <property type="entry name" value="Winged helix' DNA-binding domain"/>
    <property type="match status" value="1"/>
</dbReference>
<evidence type="ECO:0000313" key="8">
    <source>
        <dbReference type="Proteomes" id="UP000585363"/>
    </source>
</evidence>
<keyword evidence="2" id="KW-0678">Repressor</keyword>
<organism evidence="7 8">
    <name type="scientific">Rouxiella aceris</name>
    <dbReference type="NCBI Taxonomy" id="2703884"/>
    <lineage>
        <taxon>Bacteria</taxon>
        <taxon>Pseudomonadati</taxon>
        <taxon>Pseudomonadota</taxon>
        <taxon>Gammaproteobacteria</taxon>
        <taxon>Enterobacterales</taxon>
        <taxon>Yersiniaceae</taxon>
        <taxon>Rouxiella</taxon>
    </lineage>
</organism>
<dbReference type="SUPFAM" id="SSF53850">
    <property type="entry name" value="Periplasmic binding protein-like II"/>
    <property type="match status" value="1"/>
</dbReference>
<dbReference type="PANTHER" id="PTHR30537">
    <property type="entry name" value="HTH-TYPE TRANSCRIPTIONAL REGULATOR"/>
    <property type="match status" value="1"/>
</dbReference>
<keyword evidence="4" id="KW-0238">DNA-binding</keyword>
<name>A0A848MPU7_9GAMM</name>
<dbReference type="GO" id="GO:0006351">
    <property type="term" value="P:DNA-templated transcription"/>
    <property type="evidence" value="ECO:0007669"/>
    <property type="project" value="TreeGrafter"/>
</dbReference>
<comment type="similarity">
    <text evidence="1">Belongs to the LysR transcriptional regulatory family.</text>
</comment>
<dbReference type="GO" id="GO:0043565">
    <property type="term" value="F:sequence-specific DNA binding"/>
    <property type="evidence" value="ECO:0007669"/>
    <property type="project" value="TreeGrafter"/>
</dbReference>
<dbReference type="PROSITE" id="PS50931">
    <property type="entry name" value="HTH_LYSR"/>
    <property type="match status" value="1"/>
</dbReference>
<evidence type="ECO:0000256" key="4">
    <source>
        <dbReference type="ARBA" id="ARBA00023125"/>
    </source>
</evidence>
<sequence length="304" mass="33656">MKASSEELIAFVAVVESGSFSRAAEQLGQDNSVVSRTIKRLEQKLGIQLLNRTTRQISLTHEGERYFSRVQKILQEMASAENDLLEHRNVPQGLLRVDAATPVVLHVLAPLVAEFTERYPKISLSLFSSESNINLIDRKVDVAIRVGELDDSSLRARKLMLSYRSVLASPAYLQKWGTPTSVDDLANHRCLGFNEVMALNKWPLLCADGQQLTIRPFISAGSGETLRQLCLSGNGIACMSDFMTRQDIASGQLVELLVSEVMPIAMPLHAVYYSDQAVSTRIRCFIDFLSERLGNGDDSAPLTI</sequence>
<dbReference type="InterPro" id="IPR000847">
    <property type="entry name" value="LysR_HTH_N"/>
</dbReference>
<reference evidence="7 8" key="2">
    <citation type="submission" date="2020-06" db="EMBL/GenBank/DDBJ databases">
        <title>Polyphasic characterization of a Rahnella strain isolated from tree sap.</title>
        <authorList>
            <person name="Kim I.S."/>
        </authorList>
    </citation>
    <scope>NUCLEOTIDE SEQUENCE [LARGE SCALE GENOMIC DNA]</scope>
    <source>
        <strain evidence="7 8">SAP-1</strain>
    </source>
</reference>
<dbReference type="GO" id="GO:0003700">
    <property type="term" value="F:DNA-binding transcription factor activity"/>
    <property type="evidence" value="ECO:0007669"/>
    <property type="project" value="InterPro"/>
</dbReference>
<dbReference type="Pfam" id="PF03466">
    <property type="entry name" value="LysR_substrate"/>
    <property type="match status" value="1"/>
</dbReference>
<feature type="domain" description="HTH lysR-type" evidence="6">
    <location>
        <begin position="1"/>
        <end position="60"/>
    </location>
</feature>
<dbReference type="InterPro" id="IPR036390">
    <property type="entry name" value="WH_DNA-bd_sf"/>
</dbReference>
<dbReference type="FunFam" id="3.40.190.10:FF:000126">
    <property type="entry name" value="Transcriptional regulator, LysR family"/>
    <property type="match status" value="1"/>
</dbReference>